<proteinExistence type="predicted"/>
<dbReference type="Proteomes" id="UP000032142">
    <property type="component" value="Unassembled WGS sequence"/>
</dbReference>
<gene>
    <name evidence="1" type="ORF">F383_31492</name>
</gene>
<reference evidence="2" key="1">
    <citation type="submission" date="2014-09" db="EMBL/GenBank/DDBJ databases">
        <authorList>
            <person name="Mudge J."/>
            <person name="Ramaraj T."/>
            <person name="Lindquist I.E."/>
            <person name="Bharti A.K."/>
            <person name="Sundararajan A."/>
            <person name="Cameron C.T."/>
            <person name="Woodward J.E."/>
            <person name="May G.D."/>
            <person name="Brubaker C."/>
            <person name="Broadhvest J."/>
            <person name="Wilkins T.A."/>
        </authorList>
    </citation>
    <scope>NUCLEOTIDE SEQUENCE</scope>
    <source>
        <strain evidence="2">cv. AKA8401</strain>
    </source>
</reference>
<accession>A0A0B0PEF4</accession>
<evidence type="ECO:0000313" key="1">
    <source>
        <dbReference type="EMBL" id="KHG24818.1"/>
    </source>
</evidence>
<dbReference type="EMBL" id="KN430183">
    <property type="protein sequence ID" value="KHG24818.1"/>
    <property type="molecule type" value="Genomic_DNA"/>
</dbReference>
<sequence length="9" mass="1009">MRLGLIIPP</sequence>
<name>A0A0B0PEF4_GOSAR</name>
<protein>
    <submittedName>
        <fullName evidence="1">Uncharacterized protein</fullName>
    </submittedName>
</protein>
<organism evidence="1 2">
    <name type="scientific">Gossypium arboreum</name>
    <name type="common">Tree cotton</name>
    <name type="synonym">Gossypium nanking</name>
    <dbReference type="NCBI Taxonomy" id="29729"/>
    <lineage>
        <taxon>Eukaryota</taxon>
        <taxon>Viridiplantae</taxon>
        <taxon>Streptophyta</taxon>
        <taxon>Embryophyta</taxon>
        <taxon>Tracheophyta</taxon>
        <taxon>Spermatophyta</taxon>
        <taxon>Magnoliopsida</taxon>
        <taxon>eudicotyledons</taxon>
        <taxon>Gunneridae</taxon>
        <taxon>Pentapetalae</taxon>
        <taxon>rosids</taxon>
        <taxon>malvids</taxon>
        <taxon>Malvales</taxon>
        <taxon>Malvaceae</taxon>
        <taxon>Malvoideae</taxon>
        <taxon>Gossypium</taxon>
    </lineage>
</organism>
<keyword evidence="2" id="KW-1185">Reference proteome</keyword>
<evidence type="ECO:0000313" key="2">
    <source>
        <dbReference type="Proteomes" id="UP000032142"/>
    </source>
</evidence>